<dbReference type="Proteomes" id="UP000032180">
    <property type="component" value="Chromosome 8"/>
</dbReference>
<keyword evidence="3" id="KW-1185">Reference proteome</keyword>
<dbReference type="PANTHER" id="PTHR33098:SF112">
    <property type="entry name" value="COTTON FIBER PROTEIN"/>
    <property type="match status" value="1"/>
</dbReference>
<reference evidence="3" key="2">
    <citation type="submission" date="2013-12" db="EMBL/GenBank/DDBJ databases">
        <authorList>
            <person name="Yu Y."/>
            <person name="Lee S."/>
            <person name="de Baynast K."/>
            <person name="Wissotski M."/>
            <person name="Liu L."/>
            <person name="Talag J."/>
            <person name="Goicoechea J."/>
            <person name="Angelova A."/>
            <person name="Jetty R."/>
            <person name="Kudrna D."/>
            <person name="Golser W."/>
            <person name="Rivera L."/>
            <person name="Zhang J."/>
            <person name="Wing R."/>
        </authorList>
    </citation>
    <scope>NUCLEOTIDE SEQUENCE</scope>
</reference>
<organism evidence="2 3">
    <name type="scientific">Leersia perrieri</name>
    <dbReference type="NCBI Taxonomy" id="77586"/>
    <lineage>
        <taxon>Eukaryota</taxon>
        <taxon>Viridiplantae</taxon>
        <taxon>Streptophyta</taxon>
        <taxon>Embryophyta</taxon>
        <taxon>Tracheophyta</taxon>
        <taxon>Spermatophyta</taxon>
        <taxon>Magnoliopsida</taxon>
        <taxon>Liliopsida</taxon>
        <taxon>Poales</taxon>
        <taxon>Poaceae</taxon>
        <taxon>BOP clade</taxon>
        <taxon>Oryzoideae</taxon>
        <taxon>Oryzeae</taxon>
        <taxon>Oryzinae</taxon>
        <taxon>Leersia</taxon>
    </lineage>
</organism>
<dbReference type="EnsemblPlants" id="LPERR08G13750.1">
    <property type="protein sequence ID" value="LPERR08G13750.1"/>
    <property type="gene ID" value="LPERR08G13750"/>
</dbReference>
<sequence length="160" mass="17224">MPSSSERRSSILGSFRTAVAKVRFMLSFSATRWILTSIVGSRTAPRRRVSFDQARPPSLLDFEGSAILPSPSPARSGKTTTTTAPPSRSASLGSSTPTTRTVSRTSSAVSSGGGSSPGGGVGEDDIDRRAELFIANFYKHIQMERQVSLQLRYLDRTPSR</sequence>
<evidence type="ECO:0000313" key="2">
    <source>
        <dbReference type="EnsemblPlants" id="LPERR08G13750.1"/>
    </source>
</evidence>
<feature type="region of interest" description="Disordered" evidence="1">
    <location>
        <begin position="47"/>
        <end position="124"/>
    </location>
</feature>
<accession>A0A0D9X8G2</accession>
<dbReference type="AlphaFoldDB" id="A0A0D9X8G2"/>
<dbReference type="InterPro" id="IPR008480">
    <property type="entry name" value="DUF761_pln"/>
</dbReference>
<feature type="compositionally biased region" description="Gly residues" evidence="1">
    <location>
        <begin position="111"/>
        <end position="121"/>
    </location>
</feature>
<proteinExistence type="predicted"/>
<evidence type="ECO:0008006" key="4">
    <source>
        <dbReference type="Google" id="ProtNLM"/>
    </source>
</evidence>
<reference evidence="2" key="3">
    <citation type="submission" date="2015-04" db="UniProtKB">
        <authorList>
            <consortium name="EnsemblPlants"/>
        </authorList>
    </citation>
    <scope>IDENTIFICATION</scope>
</reference>
<evidence type="ECO:0000313" key="3">
    <source>
        <dbReference type="Proteomes" id="UP000032180"/>
    </source>
</evidence>
<evidence type="ECO:0000256" key="1">
    <source>
        <dbReference type="SAM" id="MobiDB-lite"/>
    </source>
</evidence>
<dbReference type="Pfam" id="PF05553">
    <property type="entry name" value="DUF761"/>
    <property type="match status" value="1"/>
</dbReference>
<dbReference type="PANTHER" id="PTHR33098">
    <property type="entry name" value="COTTON FIBER (DUF761)"/>
    <property type="match status" value="1"/>
</dbReference>
<reference evidence="2 3" key="1">
    <citation type="submission" date="2012-08" db="EMBL/GenBank/DDBJ databases">
        <title>Oryza genome evolution.</title>
        <authorList>
            <person name="Wing R.A."/>
        </authorList>
    </citation>
    <scope>NUCLEOTIDE SEQUENCE</scope>
</reference>
<dbReference type="HOGENOM" id="CLU_120182_0_0_1"/>
<name>A0A0D9X8G2_9ORYZ</name>
<dbReference type="Gramene" id="LPERR08G13750.1">
    <property type="protein sequence ID" value="LPERR08G13750.1"/>
    <property type="gene ID" value="LPERR08G13750"/>
</dbReference>
<protein>
    <recommendedName>
        <fullName evidence="4">DUF761 domain-containing protein</fullName>
    </recommendedName>
</protein>
<feature type="compositionally biased region" description="Low complexity" evidence="1">
    <location>
        <begin position="73"/>
        <end position="110"/>
    </location>
</feature>
<dbReference type="eggNOG" id="ENOG502S4HE">
    <property type="taxonomic scope" value="Eukaryota"/>
</dbReference>